<organism evidence="2 3">
    <name type="scientific">Caerostris darwini</name>
    <dbReference type="NCBI Taxonomy" id="1538125"/>
    <lineage>
        <taxon>Eukaryota</taxon>
        <taxon>Metazoa</taxon>
        <taxon>Ecdysozoa</taxon>
        <taxon>Arthropoda</taxon>
        <taxon>Chelicerata</taxon>
        <taxon>Arachnida</taxon>
        <taxon>Araneae</taxon>
        <taxon>Araneomorphae</taxon>
        <taxon>Entelegynae</taxon>
        <taxon>Araneoidea</taxon>
        <taxon>Araneidae</taxon>
        <taxon>Caerostris</taxon>
    </lineage>
</organism>
<evidence type="ECO:0000313" key="3">
    <source>
        <dbReference type="Proteomes" id="UP001054837"/>
    </source>
</evidence>
<proteinExistence type="predicted"/>
<sequence>MYSKRLKRCVVPFYLFVPFSILIHSLTEDSHSKKELNVSHQKTCVHIVCLNGTQSYSSSSNSPRPLSSPRDQTEHPQQIRRQTISSEKSFSILFPSSSHSIRSLFFLSFNYVCVSAQELHKKNVII</sequence>
<comment type="caution">
    <text evidence="2">The sequence shown here is derived from an EMBL/GenBank/DDBJ whole genome shotgun (WGS) entry which is preliminary data.</text>
</comment>
<evidence type="ECO:0000256" key="1">
    <source>
        <dbReference type="SAM" id="MobiDB-lite"/>
    </source>
</evidence>
<feature type="compositionally biased region" description="Polar residues" evidence="1">
    <location>
        <begin position="75"/>
        <end position="84"/>
    </location>
</feature>
<dbReference type="Proteomes" id="UP001054837">
    <property type="component" value="Unassembled WGS sequence"/>
</dbReference>
<evidence type="ECO:0000313" key="2">
    <source>
        <dbReference type="EMBL" id="GIY39408.1"/>
    </source>
</evidence>
<keyword evidence="3" id="KW-1185">Reference proteome</keyword>
<dbReference type="EMBL" id="BPLQ01008806">
    <property type="protein sequence ID" value="GIY39408.1"/>
    <property type="molecule type" value="Genomic_DNA"/>
</dbReference>
<feature type="compositionally biased region" description="Low complexity" evidence="1">
    <location>
        <begin position="55"/>
        <end position="69"/>
    </location>
</feature>
<accession>A0AAV4T678</accession>
<reference evidence="2 3" key="1">
    <citation type="submission" date="2021-06" db="EMBL/GenBank/DDBJ databases">
        <title>Caerostris darwini draft genome.</title>
        <authorList>
            <person name="Kono N."/>
            <person name="Arakawa K."/>
        </authorList>
    </citation>
    <scope>NUCLEOTIDE SEQUENCE [LARGE SCALE GENOMIC DNA]</scope>
</reference>
<evidence type="ECO:0008006" key="4">
    <source>
        <dbReference type="Google" id="ProtNLM"/>
    </source>
</evidence>
<feature type="region of interest" description="Disordered" evidence="1">
    <location>
        <begin position="53"/>
        <end position="84"/>
    </location>
</feature>
<gene>
    <name evidence="2" type="ORF">CDAR_85291</name>
</gene>
<name>A0AAV4T678_9ARAC</name>
<dbReference type="AlphaFoldDB" id="A0AAV4T678"/>
<protein>
    <recommendedName>
        <fullName evidence="4">Secreted protein</fullName>
    </recommendedName>
</protein>